<evidence type="ECO:0000313" key="2">
    <source>
        <dbReference type="EMBL" id="GAA0454834.1"/>
    </source>
</evidence>
<dbReference type="Proteomes" id="UP001500740">
    <property type="component" value="Unassembled WGS sequence"/>
</dbReference>
<evidence type="ECO:0008006" key="4">
    <source>
        <dbReference type="Google" id="ProtNLM"/>
    </source>
</evidence>
<organism evidence="2 3">
    <name type="scientific">Alkalibacillus silvisoli</name>
    <dbReference type="NCBI Taxonomy" id="392823"/>
    <lineage>
        <taxon>Bacteria</taxon>
        <taxon>Bacillati</taxon>
        <taxon>Bacillota</taxon>
        <taxon>Bacilli</taxon>
        <taxon>Bacillales</taxon>
        <taxon>Bacillaceae</taxon>
        <taxon>Alkalibacillus</taxon>
    </lineage>
</organism>
<dbReference type="RefSeq" id="WP_343781845.1">
    <property type="nucleotide sequence ID" value="NZ_BAAACZ010000007.1"/>
</dbReference>
<dbReference type="EMBL" id="BAAACZ010000007">
    <property type="protein sequence ID" value="GAA0454834.1"/>
    <property type="molecule type" value="Genomic_DNA"/>
</dbReference>
<reference evidence="2 3" key="1">
    <citation type="journal article" date="2019" name="Int. J. Syst. Evol. Microbiol.">
        <title>The Global Catalogue of Microorganisms (GCM) 10K type strain sequencing project: providing services to taxonomists for standard genome sequencing and annotation.</title>
        <authorList>
            <consortium name="The Broad Institute Genomics Platform"/>
            <consortium name="The Broad Institute Genome Sequencing Center for Infectious Disease"/>
            <person name="Wu L."/>
            <person name="Ma J."/>
        </authorList>
    </citation>
    <scope>NUCLEOTIDE SEQUENCE [LARGE SCALE GENOMIC DNA]</scope>
    <source>
        <strain evidence="2 3">JCM 14193</strain>
    </source>
</reference>
<evidence type="ECO:0000313" key="3">
    <source>
        <dbReference type="Proteomes" id="UP001500740"/>
    </source>
</evidence>
<keyword evidence="1" id="KW-0812">Transmembrane</keyword>
<feature type="transmembrane region" description="Helical" evidence="1">
    <location>
        <begin position="44"/>
        <end position="62"/>
    </location>
</feature>
<name>A0ABN0ZQ09_9BACI</name>
<feature type="transmembrane region" description="Helical" evidence="1">
    <location>
        <begin position="12"/>
        <end position="38"/>
    </location>
</feature>
<keyword evidence="3" id="KW-1185">Reference proteome</keyword>
<protein>
    <recommendedName>
        <fullName evidence="4">DUF4181 domain-containing protein</fullName>
    </recommendedName>
</protein>
<keyword evidence="1" id="KW-1133">Transmembrane helix</keyword>
<keyword evidence="1" id="KW-0472">Membrane</keyword>
<sequence length="92" mass="10861">MKDISFKEITSRFFVFLIGVLILIMLNANGHVFHVLYVGRFMEFFVIVMLLGATIYMALFINKLLDSFKYKFQLQLVVNIVIVIYIIYIWVT</sequence>
<comment type="caution">
    <text evidence="2">The sequence shown here is derived from an EMBL/GenBank/DDBJ whole genome shotgun (WGS) entry which is preliminary data.</text>
</comment>
<evidence type="ECO:0000256" key="1">
    <source>
        <dbReference type="SAM" id="Phobius"/>
    </source>
</evidence>
<accession>A0ABN0ZQ09</accession>
<proteinExistence type="predicted"/>
<gene>
    <name evidence="2" type="ORF">GCM10008935_07080</name>
</gene>
<feature type="transmembrane region" description="Helical" evidence="1">
    <location>
        <begin position="74"/>
        <end position="91"/>
    </location>
</feature>